<dbReference type="Proteomes" id="UP000567179">
    <property type="component" value="Unassembled WGS sequence"/>
</dbReference>
<organism evidence="3 4">
    <name type="scientific">Psilocybe cf. subviscida</name>
    <dbReference type="NCBI Taxonomy" id="2480587"/>
    <lineage>
        <taxon>Eukaryota</taxon>
        <taxon>Fungi</taxon>
        <taxon>Dikarya</taxon>
        <taxon>Basidiomycota</taxon>
        <taxon>Agaricomycotina</taxon>
        <taxon>Agaricomycetes</taxon>
        <taxon>Agaricomycetidae</taxon>
        <taxon>Agaricales</taxon>
        <taxon>Agaricineae</taxon>
        <taxon>Strophariaceae</taxon>
        <taxon>Psilocybe</taxon>
    </lineage>
</organism>
<feature type="transmembrane region" description="Helical" evidence="2">
    <location>
        <begin position="294"/>
        <end position="314"/>
    </location>
</feature>
<keyword evidence="2" id="KW-0812">Transmembrane</keyword>
<evidence type="ECO:0000256" key="2">
    <source>
        <dbReference type="SAM" id="Phobius"/>
    </source>
</evidence>
<evidence type="ECO:0000313" key="3">
    <source>
        <dbReference type="EMBL" id="KAF5310711.1"/>
    </source>
</evidence>
<feature type="compositionally biased region" description="Pro residues" evidence="1">
    <location>
        <begin position="331"/>
        <end position="346"/>
    </location>
</feature>
<reference evidence="3 4" key="1">
    <citation type="journal article" date="2020" name="ISME J.">
        <title>Uncovering the hidden diversity of litter-decomposition mechanisms in mushroom-forming fungi.</title>
        <authorList>
            <person name="Floudas D."/>
            <person name="Bentzer J."/>
            <person name="Ahren D."/>
            <person name="Johansson T."/>
            <person name="Persson P."/>
            <person name="Tunlid A."/>
        </authorList>
    </citation>
    <scope>NUCLEOTIDE SEQUENCE [LARGE SCALE GENOMIC DNA]</scope>
    <source>
        <strain evidence="3 4">CBS 101986</strain>
    </source>
</reference>
<gene>
    <name evidence="3" type="ORF">D9619_008138</name>
</gene>
<keyword evidence="2" id="KW-1133">Transmembrane helix</keyword>
<evidence type="ECO:0000256" key="1">
    <source>
        <dbReference type="SAM" id="MobiDB-lite"/>
    </source>
</evidence>
<evidence type="ECO:0000313" key="4">
    <source>
        <dbReference type="Proteomes" id="UP000567179"/>
    </source>
</evidence>
<dbReference type="EMBL" id="JAACJJ010000057">
    <property type="protein sequence ID" value="KAF5310711.1"/>
    <property type="molecule type" value="Genomic_DNA"/>
</dbReference>
<name>A0A8H5AU04_9AGAR</name>
<comment type="caution">
    <text evidence="3">The sequence shown here is derived from an EMBL/GenBank/DDBJ whole genome shotgun (WGS) entry which is preliminary data.</text>
</comment>
<keyword evidence="2" id="KW-0472">Membrane</keyword>
<protein>
    <recommendedName>
        <fullName evidence="5">Transmembrane protein</fullName>
    </recommendedName>
</protein>
<feature type="region of interest" description="Disordered" evidence="1">
    <location>
        <begin position="450"/>
        <end position="499"/>
    </location>
</feature>
<sequence>MSTLPVIVDDQDVTEYTGHWDHQVRATQEYKGSVSTYPAPGFESGFLGTPSLSISFDGSDIVFYGTLRTDLVANYIIDGGPSRPMKLSGNDTGLVGAEIWRLSLNSIDTFHSLTIFPVAGVFIFDYYTYTPTPGEMEEFSRNLIMDDQNPMITYSSGWTHNTNVEYPTGVPYLHSTTGTNITGSTMQITFPGFSISVYGTLQQVNGSLPVSFSVDNAAPTSRTLTARCHRRSPGQNDHTLLVTLQNVTGAQALWIDYLILDDTTGLTSVGGITPPPDAPSFTPASPGSRLSGRALAGIVVAVIVIVFALVVGGLRRCRQLCRRKPSATQENPPPPPEPKPPTPVPAAPEVEPPEKQIPPASTPNLQDALSGFLVPHHIDTHWDTSTVASVENTVSQPTFSSTDIPHPPEKGINQHQETRCAHLLPASPVNMSEIEPRTFVVGEGFANLPGDAERTTSTSSLAHPAHNPTDEGGRTPVRAGRARTVRPLPPVPSGPYGRQ</sequence>
<keyword evidence="4" id="KW-1185">Reference proteome</keyword>
<evidence type="ECO:0008006" key="5">
    <source>
        <dbReference type="Google" id="ProtNLM"/>
    </source>
</evidence>
<dbReference type="OrthoDB" id="2927144at2759"/>
<dbReference type="AlphaFoldDB" id="A0A8H5AU04"/>
<accession>A0A8H5AU04</accession>
<proteinExistence type="predicted"/>
<feature type="region of interest" description="Disordered" evidence="1">
    <location>
        <begin position="324"/>
        <end position="367"/>
    </location>
</feature>